<sequence>MKQRNGRRADSSSPAGGGAASSSTVPGGDYEAVSFNRARLPGTKWARMPLVIKAKYLISEPPSARTAEWLHATNQRLRARTADAARRRADAESAARAPRPRGPRTAPPPVIHVLDDPKLPVPTITRTSAPRSAIASRRTSAALSTSASSGRPRPPTLTIVIPSNNDDDDSETRCTSFAPLPDLPPGPPGVSAPGTRRASSAVTAVRAAIRMSRSVGAHEGEGEGKGGARRLAASAPVRRAPGLERDPTNVSVRTMNETKTMLRQWKADMVRKLVERQPSAITAIVLKDLVARPLSTYVSTAERRVAVTAREVQRVHGLMAIEGGDD</sequence>
<dbReference type="EMBL" id="GG745341">
    <property type="protein sequence ID" value="KNE63233.1"/>
    <property type="molecule type" value="Genomic_DNA"/>
</dbReference>
<dbReference type="OrthoDB" id="10444571at2759"/>
<gene>
    <name evidence="2" type="ORF">AMAG_08382</name>
</gene>
<accession>A0A0L0SLC2</accession>
<dbReference type="AlphaFoldDB" id="A0A0L0SLC2"/>
<proteinExistence type="predicted"/>
<dbReference type="VEuPathDB" id="FungiDB:AMAG_08382"/>
<evidence type="ECO:0000313" key="2">
    <source>
        <dbReference type="EMBL" id="KNE63233.1"/>
    </source>
</evidence>
<feature type="compositionally biased region" description="Low complexity" evidence="1">
    <location>
        <begin position="125"/>
        <end position="149"/>
    </location>
</feature>
<name>A0A0L0SLC2_ALLM3</name>
<evidence type="ECO:0000313" key="3">
    <source>
        <dbReference type="Proteomes" id="UP000054350"/>
    </source>
</evidence>
<keyword evidence="3" id="KW-1185">Reference proteome</keyword>
<feature type="compositionally biased region" description="Pro residues" evidence="1">
    <location>
        <begin position="181"/>
        <end position="190"/>
    </location>
</feature>
<organism evidence="2 3">
    <name type="scientific">Allomyces macrogynus (strain ATCC 38327)</name>
    <name type="common">Allomyces javanicus var. macrogynus</name>
    <dbReference type="NCBI Taxonomy" id="578462"/>
    <lineage>
        <taxon>Eukaryota</taxon>
        <taxon>Fungi</taxon>
        <taxon>Fungi incertae sedis</taxon>
        <taxon>Blastocladiomycota</taxon>
        <taxon>Blastocladiomycetes</taxon>
        <taxon>Blastocladiales</taxon>
        <taxon>Blastocladiaceae</taxon>
        <taxon>Allomyces</taxon>
    </lineage>
</organism>
<reference evidence="3" key="2">
    <citation type="submission" date="2009-11" db="EMBL/GenBank/DDBJ databases">
        <title>The Genome Sequence of Allomyces macrogynus strain ATCC 38327.</title>
        <authorList>
            <consortium name="The Broad Institute Genome Sequencing Platform"/>
            <person name="Russ C."/>
            <person name="Cuomo C."/>
            <person name="Shea T."/>
            <person name="Young S.K."/>
            <person name="Zeng Q."/>
            <person name="Koehrsen M."/>
            <person name="Haas B."/>
            <person name="Borodovsky M."/>
            <person name="Guigo R."/>
            <person name="Alvarado L."/>
            <person name="Berlin A."/>
            <person name="Borenstein D."/>
            <person name="Chen Z."/>
            <person name="Engels R."/>
            <person name="Freedman E."/>
            <person name="Gellesch M."/>
            <person name="Goldberg J."/>
            <person name="Griggs A."/>
            <person name="Gujja S."/>
            <person name="Heiman D."/>
            <person name="Hepburn T."/>
            <person name="Howarth C."/>
            <person name="Jen D."/>
            <person name="Larson L."/>
            <person name="Lewis B."/>
            <person name="Mehta T."/>
            <person name="Park D."/>
            <person name="Pearson M."/>
            <person name="Roberts A."/>
            <person name="Saif S."/>
            <person name="Shenoy N."/>
            <person name="Sisk P."/>
            <person name="Stolte C."/>
            <person name="Sykes S."/>
            <person name="Walk T."/>
            <person name="White J."/>
            <person name="Yandava C."/>
            <person name="Burger G."/>
            <person name="Gray M.W."/>
            <person name="Holland P.W.H."/>
            <person name="King N."/>
            <person name="Lang F.B.F."/>
            <person name="Roger A.J."/>
            <person name="Ruiz-Trillo I."/>
            <person name="Lander E."/>
            <person name="Nusbaum C."/>
        </authorList>
    </citation>
    <scope>NUCLEOTIDE SEQUENCE [LARGE SCALE GENOMIC DNA]</scope>
    <source>
        <strain evidence="3">ATCC 38327</strain>
    </source>
</reference>
<feature type="region of interest" description="Disordered" evidence="1">
    <location>
        <begin position="1"/>
        <end position="30"/>
    </location>
</feature>
<protein>
    <submittedName>
        <fullName evidence="2">Uncharacterized protein</fullName>
    </submittedName>
</protein>
<feature type="region of interest" description="Disordered" evidence="1">
    <location>
        <begin position="78"/>
        <end position="197"/>
    </location>
</feature>
<evidence type="ECO:0000256" key="1">
    <source>
        <dbReference type="SAM" id="MobiDB-lite"/>
    </source>
</evidence>
<reference evidence="2 3" key="1">
    <citation type="submission" date="2009-11" db="EMBL/GenBank/DDBJ databases">
        <title>Annotation of Allomyces macrogynus ATCC 38327.</title>
        <authorList>
            <consortium name="The Broad Institute Genome Sequencing Platform"/>
            <person name="Russ C."/>
            <person name="Cuomo C."/>
            <person name="Burger G."/>
            <person name="Gray M.W."/>
            <person name="Holland P.W.H."/>
            <person name="King N."/>
            <person name="Lang F.B.F."/>
            <person name="Roger A.J."/>
            <person name="Ruiz-Trillo I."/>
            <person name="Young S.K."/>
            <person name="Zeng Q."/>
            <person name="Gargeya S."/>
            <person name="Fitzgerald M."/>
            <person name="Haas B."/>
            <person name="Abouelleil A."/>
            <person name="Alvarado L."/>
            <person name="Arachchi H.M."/>
            <person name="Berlin A."/>
            <person name="Chapman S.B."/>
            <person name="Gearin G."/>
            <person name="Goldberg J."/>
            <person name="Griggs A."/>
            <person name="Gujja S."/>
            <person name="Hansen M."/>
            <person name="Heiman D."/>
            <person name="Howarth C."/>
            <person name="Larimer J."/>
            <person name="Lui A."/>
            <person name="MacDonald P.J.P."/>
            <person name="McCowen C."/>
            <person name="Montmayeur A."/>
            <person name="Murphy C."/>
            <person name="Neiman D."/>
            <person name="Pearson M."/>
            <person name="Priest M."/>
            <person name="Roberts A."/>
            <person name="Saif S."/>
            <person name="Shea T."/>
            <person name="Sisk P."/>
            <person name="Stolte C."/>
            <person name="Sykes S."/>
            <person name="Wortman J."/>
            <person name="Nusbaum C."/>
            <person name="Birren B."/>
        </authorList>
    </citation>
    <scope>NUCLEOTIDE SEQUENCE [LARGE SCALE GENOMIC DNA]</scope>
    <source>
        <strain evidence="2 3">ATCC 38327</strain>
    </source>
</reference>
<dbReference type="Proteomes" id="UP000054350">
    <property type="component" value="Unassembled WGS sequence"/>
</dbReference>
<feature type="compositionally biased region" description="Basic and acidic residues" evidence="1">
    <location>
        <begin position="80"/>
        <end position="93"/>
    </location>
</feature>